<name>A0A3D9V8E0_THECX</name>
<dbReference type="GO" id="GO:0005829">
    <property type="term" value="C:cytosol"/>
    <property type="evidence" value="ECO:0007669"/>
    <property type="project" value="TreeGrafter"/>
</dbReference>
<dbReference type="Pfam" id="PF02734">
    <property type="entry name" value="Dak2"/>
    <property type="match status" value="1"/>
</dbReference>
<dbReference type="FunFam" id="1.25.40.340:FF:000002">
    <property type="entry name" value="Dihydroxyacetone kinase, L subunit"/>
    <property type="match status" value="1"/>
</dbReference>
<dbReference type="PANTHER" id="PTHR28629:SF4">
    <property type="entry name" value="TRIOKINASE_FMN CYCLASE"/>
    <property type="match status" value="1"/>
</dbReference>
<keyword evidence="1" id="KW-0808">Transferase</keyword>
<keyword evidence="9" id="KW-1185">Reference proteome</keyword>
<proteinExistence type="predicted"/>
<gene>
    <name evidence="8" type="ORF">DFJ64_2409</name>
</gene>
<feature type="compositionally biased region" description="Basic and acidic residues" evidence="5">
    <location>
        <begin position="357"/>
        <end position="369"/>
    </location>
</feature>
<comment type="caution">
    <text evidence="8">The sequence shown here is derived from an EMBL/GenBank/DDBJ whole genome shotgun (WGS) entry which is preliminary data.</text>
</comment>
<dbReference type="PROSITE" id="PS51481">
    <property type="entry name" value="DHAK"/>
    <property type="match status" value="1"/>
</dbReference>
<dbReference type="SUPFAM" id="SSF101473">
    <property type="entry name" value="DhaL-like"/>
    <property type="match status" value="1"/>
</dbReference>
<dbReference type="GO" id="GO:0006796">
    <property type="term" value="P:phosphate-containing compound metabolic process"/>
    <property type="evidence" value="ECO:0007669"/>
    <property type="project" value="UniProtKB-ARBA"/>
</dbReference>
<evidence type="ECO:0000256" key="5">
    <source>
        <dbReference type="SAM" id="MobiDB-lite"/>
    </source>
</evidence>
<evidence type="ECO:0000256" key="3">
    <source>
        <dbReference type="ARBA" id="ARBA00022777"/>
    </source>
</evidence>
<organism evidence="8 9">
    <name type="scientific">Thermasporomyces composti</name>
    <dbReference type="NCBI Taxonomy" id="696763"/>
    <lineage>
        <taxon>Bacteria</taxon>
        <taxon>Bacillati</taxon>
        <taxon>Actinomycetota</taxon>
        <taxon>Actinomycetes</taxon>
        <taxon>Propionibacteriales</taxon>
        <taxon>Nocardioidaceae</taxon>
        <taxon>Thermasporomyces</taxon>
    </lineage>
</organism>
<feature type="domain" description="DhaK" evidence="7">
    <location>
        <begin position="7"/>
        <end position="329"/>
    </location>
</feature>
<evidence type="ECO:0000256" key="2">
    <source>
        <dbReference type="ARBA" id="ARBA00022741"/>
    </source>
</evidence>
<dbReference type="InterPro" id="IPR050861">
    <property type="entry name" value="Dihydroxyacetone_Kinase"/>
</dbReference>
<dbReference type="GO" id="GO:0004371">
    <property type="term" value="F:glycerone kinase activity"/>
    <property type="evidence" value="ECO:0007669"/>
    <property type="project" value="InterPro"/>
</dbReference>
<protein>
    <submittedName>
        <fullName evidence="8">Homodimeric dihydroxyacetone kinase</fullName>
    </submittedName>
</protein>
<dbReference type="Gene3D" id="1.25.40.340">
    <property type="match status" value="1"/>
</dbReference>
<sequence>MTRLYNDPARFKDDMVEGFLAAYSRYVERVPDTSGVMRAGGPRPGKVSVIVGGGSGHYPAFCGLVGPGLADGAVIGDIFTSPSTQQAYRVGKALDGGAGVLFSYGNYAGDVMNFGLAEQRLRDEGIDCRTVLVTDDIASAPSDKPEKRRGIAGDFVVFKVAGAAAERGDSIDEVERLARKANDLTRTIGVAFAGCTFPGKDEPLFRVDPTKMELGLGIHGEPGVRTTDRLSAAELAGELVSALLAERPDGADGRAAVILNGLGATKYEELFVLWKDVVPRLREAGVELILPEVGELVTSLDMAGCSLTICWLDDELTPLWEAPADTPAFRRGSVSSAFSTGAGASTGSATSTAAVRAARERQAERRVEEASPQSREVAATVRRALDRMLEVIRENEARLGEIDAIAGDGDHGRGMVRGLTAACGAANNSTLGAGQTLRAAGEAWADSGGGSSGVLWGALLQAIGRVIGDQEVPDARTVVAALREATDAVTRLGGANVGDKTLLDALVPFVTTLDERVAAGEALGAAWRRAAEEATAAAERTRELVPKVGRARPLADKSVGNPDPGAVSLALCLTAVGEVLSGGEQA</sequence>
<dbReference type="Proteomes" id="UP000256485">
    <property type="component" value="Unassembled WGS sequence"/>
</dbReference>
<feature type="domain" description="DhaL" evidence="6">
    <location>
        <begin position="379"/>
        <end position="578"/>
    </location>
</feature>
<evidence type="ECO:0000313" key="8">
    <source>
        <dbReference type="EMBL" id="REF36973.1"/>
    </source>
</evidence>
<dbReference type="AlphaFoldDB" id="A0A3D9V8E0"/>
<dbReference type="PROSITE" id="PS51480">
    <property type="entry name" value="DHAL"/>
    <property type="match status" value="1"/>
</dbReference>
<dbReference type="PANTHER" id="PTHR28629">
    <property type="entry name" value="TRIOKINASE/FMN CYCLASE"/>
    <property type="match status" value="1"/>
</dbReference>
<evidence type="ECO:0000259" key="7">
    <source>
        <dbReference type="PROSITE" id="PS51481"/>
    </source>
</evidence>
<keyword evidence="3 8" id="KW-0418">Kinase</keyword>
<dbReference type="EMBL" id="QTUC01000001">
    <property type="protein sequence ID" value="REF36973.1"/>
    <property type="molecule type" value="Genomic_DNA"/>
</dbReference>
<evidence type="ECO:0000256" key="4">
    <source>
        <dbReference type="ARBA" id="ARBA00022840"/>
    </source>
</evidence>
<feature type="compositionally biased region" description="Low complexity" evidence="5">
    <location>
        <begin position="338"/>
        <end position="356"/>
    </location>
</feature>
<keyword evidence="2" id="KW-0547">Nucleotide-binding</keyword>
<keyword evidence="4" id="KW-0067">ATP-binding</keyword>
<dbReference type="Pfam" id="PF02733">
    <property type="entry name" value="Dak1"/>
    <property type="match status" value="1"/>
</dbReference>
<accession>A0A3D9V8E0</accession>
<dbReference type="GO" id="GO:0005524">
    <property type="term" value="F:ATP binding"/>
    <property type="evidence" value="ECO:0007669"/>
    <property type="project" value="UniProtKB-KW"/>
</dbReference>
<dbReference type="Gene3D" id="3.30.1180.20">
    <property type="entry name" value="Dihydroxyacetone kinase, domain 2"/>
    <property type="match status" value="1"/>
</dbReference>
<evidence type="ECO:0000313" key="9">
    <source>
        <dbReference type="Proteomes" id="UP000256485"/>
    </source>
</evidence>
<dbReference type="Gene3D" id="3.40.50.10440">
    <property type="entry name" value="Dihydroxyacetone kinase, domain 1"/>
    <property type="match status" value="1"/>
</dbReference>
<dbReference type="OrthoDB" id="9806345at2"/>
<evidence type="ECO:0000259" key="6">
    <source>
        <dbReference type="PROSITE" id="PS51480"/>
    </source>
</evidence>
<feature type="region of interest" description="Disordered" evidence="5">
    <location>
        <begin position="338"/>
        <end position="374"/>
    </location>
</feature>
<dbReference type="RefSeq" id="WP_115852027.1">
    <property type="nucleotide sequence ID" value="NZ_QTUC01000001.1"/>
</dbReference>
<dbReference type="InterPro" id="IPR004007">
    <property type="entry name" value="DhaL_dom"/>
</dbReference>
<dbReference type="SUPFAM" id="SSF82549">
    <property type="entry name" value="DAK1/DegV-like"/>
    <property type="match status" value="1"/>
</dbReference>
<dbReference type="InterPro" id="IPR036117">
    <property type="entry name" value="DhaL_dom_sf"/>
</dbReference>
<dbReference type="InterPro" id="IPR004006">
    <property type="entry name" value="DhaK_dom"/>
</dbReference>
<dbReference type="NCBIfam" id="NF011049">
    <property type="entry name" value="PRK14479.1"/>
    <property type="match status" value="1"/>
</dbReference>
<evidence type="ECO:0000256" key="1">
    <source>
        <dbReference type="ARBA" id="ARBA00022679"/>
    </source>
</evidence>
<dbReference type="FunFam" id="3.40.50.10440:FF:000003">
    <property type="entry name" value="Homodimeric dihydroxyacetone kinase"/>
    <property type="match status" value="1"/>
</dbReference>
<reference evidence="8 9" key="1">
    <citation type="submission" date="2018-08" db="EMBL/GenBank/DDBJ databases">
        <title>Sequencing the genomes of 1000 actinobacteria strains.</title>
        <authorList>
            <person name="Klenk H.-P."/>
        </authorList>
    </citation>
    <scope>NUCLEOTIDE SEQUENCE [LARGE SCALE GENOMIC DNA]</scope>
    <source>
        <strain evidence="8 9">DSM 22891</strain>
    </source>
</reference>
<dbReference type="GO" id="GO:0019563">
    <property type="term" value="P:glycerol catabolic process"/>
    <property type="evidence" value="ECO:0007669"/>
    <property type="project" value="TreeGrafter"/>
</dbReference>
<dbReference type="SMART" id="SM01120">
    <property type="entry name" value="Dak2"/>
    <property type="match status" value="1"/>
</dbReference>